<dbReference type="SUPFAM" id="SSF103657">
    <property type="entry name" value="BAR/IMD domain-like"/>
    <property type="match status" value="1"/>
</dbReference>
<dbReference type="PROSITE" id="PS51741">
    <property type="entry name" value="F_BAR"/>
    <property type="match status" value="1"/>
</dbReference>
<feature type="region of interest" description="Disordered" evidence="3">
    <location>
        <begin position="1378"/>
        <end position="1417"/>
    </location>
</feature>
<feature type="region of interest" description="Disordered" evidence="3">
    <location>
        <begin position="481"/>
        <end position="556"/>
    </location>
</feature>
<dbReference type="STRING" id="6198.A0A075AJG8"/>
<accession>A0A075AJG8</accession>
<feature type="region of interest" description="Disordered" evidence="3">
    <location>
        <begin position="648"/>
        <end position="711"/>
    </location>
</feature>
<evidence type="ECO:0000259" key="4">
    <source>
        <dbReference type="PROSITE" id="PS51741"/>
    </source>
</evidence>
<feature type="domain" description="F-BAR" evidence="4">
    <location>
        <begin position="1"/>
        <end position="251"/>
    </location>
</feature>
<feature type="region of interest" description="Disordered" evidence="3">
    <location>
        <begin position="817"/>
        <end position="842"/>
    </location>
</feature>
<dbReference type="SMART" id="SM00055">
    <property type="entry name" value="FCH"/>
    <property type="match status" value="1"/>
</dbReference>
<dbReference type="GO" id="GO:0005886">
    <property type="term" value="C:plasma membrane"/>
    <property type="evidence" value="ECO:0007669"/>
    <property type="project" value="TreeGrafter"/>
</dbReference>
<gene>
    <name evidence="5" type="ORF">T265_00684</name>
</gene>
<dbReference type="GO" id="GO:0005737">
    <property type="term" value="C:cytoplasm"/>
    <property type="evidence" value="ECO:0007669"/>
    <property type="project" value="TreeGrafter"/>
</dbReference>
<feature type="region of interest" description="Disordered" evidence="3">
    <location>
        <begin position="432"/>
        <end position="464"/>
    </location>
</feature>
<evidence type="ECO:0000313" key="6">
    <source>
        <dbReference type="Proteomes" id="UP000054324"/>
    </source>
</evidence>
<dbReference type="InterPro" id="IPR031160">
    <property type="entry name" value="F_BAR_dom"/>
</dbReference>
<feature type="compositionally biased region" description="Polar residues" evidence="3">
    <location>
        <begin position="433"/>
        <end position="464"/>
    </location>
</feature>
<evidence type="ECO:0000256" key="3">
    <source>
        <dbReference type="SAM" id="MobiDB-lite"/>
    </source>
</evidence>
<dbReference type="Proteomes" id="UP000054324">
    <property type="component" value="Unassembled WGS sequence"/>
</dbReference>
<dbReference type="Pfam" id="PF00078">
    <property type="entry name" value="RVT_1"/>
    <property type="match status" value="1"/>
</dbReference>
<sequence length="1417" mass="153320">METCLFAANFWGEKHAGFDILYQNLKLDTRSTSDLVDFLRESGAAEDAYSKSLWKLSKQTASSITANAFRPCWSLVHRLTESMAQLHQSLAQSQLLLMKDVQKYLEEQQKRHKSLRESEASTQEVVHAFQVSAVQWQRAKEVYNSRLAEYQRVTRNESVSSREQEKAETKLKKALDEYRYSVEKYNNLRTQFVNKMHSSCAQFQEVEASHLDHMREFLHRYHAILAPCGSTLHEFFSQFRNNLDGVTTEELLQTFVKERGTGSDEPQCVALEDVEVASAFSAASADRVSASPANSIGTRALEAFFGREPRAASALAVDQSVVLPGSNQDLLSGIMPEGQSGRWNCELIDLTDNDDDDPCSSALVASPPASASLPLNLCTESKVNDGSSHASLTDLNGEEPPVANMPASVTPSGACISAPSKRREGFFRRRRNSLTQDSISAGNAVGSSTTLGTPTDSTASPIQSSGSLSAFNIVAKRGLRRLGTPNSNGKEKLGSKSEIKSEVPSGSDDWQITTTPLELPKDEEGYSIRPSDPWSEGLGDDQAELTNSDSGSDSEVDVVGRSFKGLKVNIRPVGEFAPGVTTLPSDSVAVPVIQKLPGGLNPPLSNRPHAPVLHDRRSGRSGQREIFSCPQLPAKPVLSASLIQQLPTAPALPPPPGVLSSGSSATFNRSQTVDDACSLPWRETDSSRPTVTRPRWPGCQTWSKETGVSAAGNGISASSDLGTFDVSPDKPNSVLPAARPWEENSSTTVDSLSDVRRCASAVPHQLRSDDAVAHQLTMTQKDDRSDWSAFDFKATESLVSPQLTSTSATAWPTQTNHFENFTSEPTTPTPPEPPQRSHSKFPANVGSALSIPSLNAFTVPHSTTASVSSLQPSPTPPGALSVAAAFSETWRAHFLNGGGSSFSTITPPPVQTVSGELTLAFPTPAVKQLVSASSIAPLVLKLTNAFRLRDIQSKLEGASITPLTAEENLIRPSTDSALVAVAYVVTVPGSVVIRYLSEELQKRITSNPDTGKSDSTASGPPYIKLDLLTYTVSFSAYGQSSNITPPIHLCTYWRCEPTMTDFRLDYTTHWPTSETTSSGVRRGCPLSPFLFNFVIDMLLEIYLPASENPVVEMLSGRSLTEIEYADDTGVLGLDLSQMQTILNDLNNSAARFGISFTPAKCKVLLQDWVGSNPHLMLAVSGGLAGDGIISRIGKASADSANLRHLWCRSDEPVLSLLFESPCARSSNFYLLYSSLPPRGDLRVHLSVDGGVARMQSLPLGFWFPDSNRATWQIPLGQPTTNSVGSTPLQTNALPTANLNTSGTIRAKFILTNGPGRPQPVALQFFREDCLASGVLLELEGSDYRLSLCKRRVIGDRYICDPPSHSPRFQLHPAPHALKTIGLQPKPPSRIPLPHSDGLPQSIRDSPSLAAKAEDSIP</sequence>
<proteinExistence type="predicted"/>
<dbReference type="InterPro" id="IPR000477">
    <property type="entry name" value="RT_dom"/>
</dbReference>
<dbReference type="EMBL" id="KL596625">
    <property type="protein sequence ID" value="KER33359.1"/>
    <property type="molecule type" value="Genomic_DNA"/>
</dbReference>
<dbReference type="Pfam" id="PF22699">
    <property type="entry name" value="GMIP-like_FCH"/>
    <property type="match status" value="1"/>
</dbReference>
<protein>
    <recommendedName>
        <fullName evidence="4">F-BAR domain-containing protein</fullName>
    </recommendedName>
</protein>
<dbReference type="Gene3D" id="1.20.1270.60">
    <property type="entry name" value="Arfaptin homology (AH) domain/BAR domain"/>
    <property type="match status" value="1"/>
</dbReference>
<organism evidence="5 6">
    <name type="scientific">Opisthorchis viverrini</name>
    <name type="common">Southeast Asian liver fluke</name>
    <dbReference type="NCBI Taxonomy" id="6198"/>
    <lineage>
        <taxon>Eukaryota</taxon>
        <taxon>Metazoa</taxon>
        <taxon>Spiralia</taxon>
        <taxon>Lophotrochozoa</taxon>
        <taxon>Platyhelminthes</taxon>
        <taxon>Trematoda</taxon>
        <taxon>Digenea</taxon>
        <taxon>Opisthorchiida</taxon>
        <taxon>Opisthorchiata</taxon>
        <taxon>Opisthorchiidae</taxon>
        <taxon>Opisthorchis</taxon>
    </lineage>
</organism>
<dbReference type="KEGG" id="ovi:T265_00684"/>
<dbReference type="PANTHER" id="PTHR23065:SF15">
    <property type="entry name" value="AT02057P"/>
    <property type="match status" value="1"/>
</dbReference>
<dbReference type="CTD" id="20314872"/>
<dbReference type="PANTHER" id="PTHR23065">
    <property type="entry name" value="PROLINE-SERINE-THREONINE PHOSPHATASE INTERACTING PROTEIN 1"/>
    <property type="match status" value="1"/>
</dbReference>
<reference evidence="5 6" key="1">
    <citation type="submission" date="2013-11" db="EMBL/GenBank/DDBJ databases">
        <title>Opisthorchis viverrini - life in the bile duct.</title>
        <authorList>
            <person name="Young N.D."/>
            <person name="Nagarajan N."/>
            <person name="Lin S.J."/>
            <person name="Korhonen P.K."/>
            <person name="Jex A.R."/>
            <person name="Hall R.S."/>
            <person name="Safavi-Hemami H."/>
            <person name="Kaewkong W."/>
            <person name="Bertrand D."/>
            <person name="Gao S."/>
            <person name="Seet Q."/>
            <person name="Wongkham S."/>
            <person name="Teh B.T."/>
            <person name="Wongkham C."/>
            <person name="Intapan P.M."/>
            <person name="Maleewong W."/>
            <person name="Yang X."/>
            <person name="Hu M."/>
            <person name="Wang Z."/>
            <person name="Hofmann A."/>
            <person name="Sternberg P.W."/>
            <person name="Tan P."/>
            <person name="Wang J."/>
            <person name="Gasser R.B."/>
        </authorList>
    </citation>
    <scope>NUCLEOTIDE SEQUENCE [LARGE SCALE GENOMIC DNA]</scope>
</reference>
<keyword evidence="6" id="KW-1185">Reference proteome</keyword>
<keyword evidence="1 2" id="KW-0175">Coiled coil</keyword>
<dbReference type="InterPro" id="IPR054713">
    <property type="entry name" value="GMIP/FCHO2-like_FCH"/>
</dbReference>
<feature type="compositionally biased region" description="Basic and acidic residues" evidence="3">
    <location>
        <begin position="489"/>
        <end position="501"/>
    </location>
</feature>
<evidence type="ECO:0000313" key="5">
    <source>
        <dbReference type="EMBL" id="KER33359.1"/>
    </source>
</evidence>
<dbReference type="OrthoDB" id="5593455at2759"/>
<evidence type="ECO:0000256" key="2">
    <source>
        <dbReference type="PROSITE-ProRule" id="PRU01077"/>
    </source>
</evidence>
<dbReference type="InterPro" id="IPR001060">
    <property type="entry name" value="FCH_dom"/>
</dbReference>
<dbReference type="InterPro" id="IPR027267">
    <property type="entry name" value="AH/BAR_dom_sf"/>
</dbReference>
<name>A0A075AJG8_OPIVI</name>
<evidence type="ECO:0000256" key="1">
    <source>
        <dbReference type="ARBA" id="ARBA00023054"/>
    </source>
</evidence>
<dbReference type="GeneID" id="20314872"/>
<dbReference type="RefSeq" id="XP_009162797.1">
    <property type="nucleotide sequence ID" value="XM_009164533.1"/>
</dbReference>